<dbReference type="Proteomes" id="UP000032180">
    <property type="component" value="Chromosome 12"/>
</dbReference>
<dbReference type="AlphaFoldDB" id="A0A0D9XWH5"/>
<feature type="compositionally biased region" description="Low complexity" evidence="1">
    <location>
        <begin position="85"/>
        <end position="100"/>
    </location>
</feature>
<accession>A0A0D9XWH5</accession>
<protein>
    <recommendedName>
        <fullName evidence="5">Dirigent protein</fullName>
    </recommendedName>
</protein>
<evidence type="ECO:0000256" key="1">
    <source>
        <dbReference type="SAM" id="MobiDB-lite"/>
    </source>
</evidence>
<reference evidence="3 4" key="1">
    <citation type="submission" date="2012-08" db="EMBL/GenBank/DDBJ databases">
        <title>Oryza genome evolution.</title>
        <authorList>
            <person name="Wing R.A."/>
        </authorList>
    </citation>
    <scope>NUCLEOTIDE SEQUENCE</scope>
</reference>
<dbReference type="EnsemblPlants" id="LPERR12G01660.1">
    <property type="protein sequence ID" value="LPERR12G01660.1"/>
    <property type="gene ID" value="LPERR12G01660"/>
</dbReference>
<feature type="signal peptide" evidence="2">
    <location>
        <begin position="1"/>
        <end position="27"/>
    </location>
</feature>
<keyword evidence="2" id="KW-0732">Signal</keyword>
<evidence type="ECO:0000256" key="2">
    <source>
        <dbReference type="SAM" id="SignalP"/>
    </source>
</evidence>
<evidence type="ECO:0000313" key="3">
    <source>
        <dbReference type="EnsemblPlants" id="LPERR12G01660.1"/>
    </source>
</evidence>
<evidence type="ECO:0008006" key="5">
    <source>
        <dbReference type="Google" id="ProtNLM"/>
    </source>
</evidence>
<feature type="chain" id="PRO_5002350806" description="Dirigent protein" evidence="2">
    <location>
        <begin position="28"/>
        <end position="100"/>
    </location>
</feature>
<sequence length="100" mass="10662">MRKNALQSMVAAIFLLHLLTAATAAEASPTTAGLSRDDNGNVVADAGRKERLFLLPRSRATAMATNTFFHVHQAPAKEGPIVNFSGMKKMPKSSSNPSHS</sequence>
<feature type="region of interest" description="Disordered" evidence="1">
    <location>
        <begin position="80"/>
        <end position="100"/>
    </location>
</feature>
<organism evidence="3 4">
    <name type="scientific">Leersia perrieri</name>
    <dbReference type="NCBI Taxonomy" id="77586"/>
    <lineage>
        <taxon>Eukaryota</taxon>
        <taxon>Viridiplantae</taxon>
        <taxon>Streptophyta</taxon>
        <taxon>Embryophyta</taxon>
        <taxon>Tracheophyta</taxon>
        <taxon>Spermatophyta</taxon>
        <taxon>Magnoliopsida</taxon>
        <taxon>Liliopsida</taxon>
        <taxon>Poales</taxon>
        <taxon>Poaceae</taxon>
        <taxon>BOP clade</taxon>
        <taxon>Oryzoideae</taxon>
        <taxon>Oryzeae</taxon>
        <taxon>Oryzinae</taxon>
        <taxon>Leersia</taxon>
    </lineage>
</organism>
<dbReference type="Gramene" id="LPERR12G01660.1">
    <property type="protein sequence ID" value="LPERR12G01660.1"/>
    <property type="gene ID" value="LPERR12G01660"/>
</dbReference>
<dbReference type="HOGENOM" id="CLU_2310092_0_0_1"/>
<reference evidence="4" key="2">
    <citation type="submission" date="2013-12" db="EMBL/GenBank/DDBJ databases">
        <authorList>
            <person name="Yu Y."/>
            <person name="Lee S."/>
            <person name="de Baynast K."/>
            <person name="Wissotski M."/>
            <person name="Liu L."/>
            <person name="Talag J."/>
            <person name="Goicoechea J."/>
            <person name="Angelova A."/>
            <person name="Jetty R."/>
            <person name="Kudrna D."/>
            <person name="Golser W."/>
            <person name="Rivera L."/>
            <person name="Zhang J."/>
            <person name="Wing R."/>
        </authorList>
    </citation>
    <scope>NUCLEOTIDE SEQUENCE</scope>
</reference>
<keyword evidence="4" id="KW-1185">Reference proteome</keyword>
<evidence type="ECO:0000313" key="4">
    <source>
        <dbReference type="Proteomes" id="UP000032180"/>
    </source>
</evidence>
<proteinExistence type="predicted"/>
<reference evidence="3" key="3">
    <citation type="submission" date="2015-04" db="UniProtKB">
        <authorList>
            <consortium name="EnsemblPlants"/>
        </authorList>
    </citation>
    <scope>IDENTIFICATION</scope>
</reference>
<name>A0A0D9XWH5_9ORYZ</name>